<evidence type="ECO:0000313" key="5">
    <source>
        <dbReference type="EMBL" id="SKB53540.1"/>
    </source>
</evidence>
<evidence type="ECO:0000313" key="6">
    <source>
        <dbReference type="Proteomes" id="UP000243406"/>
    </source>
</evidence>
<accession>A0A1T5C354</accession>
<organism evidence="5 6">
    <name type="scientific">Acetoanaerobium noterae</name>
    <dbReference type="NCBI Taxonomy" id="745369"/>
    <lineage>
        <taxon>Bacteria</taxon>
        <taxon>Bacillati</taxon>
        <taxon>Bacillota</taxon>
        <taxon>Clostridia</taxon>
        <taxon>Peptostreptococcales</taxon>
        <taxon>Filifactoraceae</taxon>
        <taxon>Acetoanaerobium</taxon>
    </lineage>
</organism>
<dbReference type="GO" id="GO:0006396">
    <property type="term" value="P:RNA processing"/>
    <property type="evidence" value="ECO:0007669"/>
    <property type="project" value="InterPro"/>
</dbReference>
<dbReference type="PANTHER" id="PTHR43191:SF2">
    <property type="entry name" value="RRNA METHYLTRANSFERASE 3, MITOCHONDRIAL"/>
    <property type="match status" value="1"/>
</dbReference>
<protein>
    <submittedName>
        <fullName evidence="5">RNA methyltransferase, TrmH family</fullName>
    </submittedName>
</protein>
<dbReference type="GO" id="GO:0005737">
    <property type="term" value="C:cytoplasm"/>
    <property type="evidence" value="ECO:0007669"/>
    <property type="project" value="UniProtKB-ARBA"/>
</dbReference>
<dbReference type="GO" id="GO:0008173">
    <property type="term" value="F:RNA methyltransferase activity"/>
    <property type="evidence" value="ECO:0007669"/>
    <property type="project" value="InterPro"/>
</dbReference>
<dbReference type="SUPFAM" id="SSF55315">
    <property type="entry name" value="L30e-like"/>
    <property type="match status" value="1"/>
</dbReference>
<reference evidence="6" key="1">
    <citation type="submission" date="2017-02" db="EMBL/GenBank/DDBJ databases">
        <authorList>
            <person name="Varghese N."/>
            <person name="Submissions S."/>
        </authorList>
    </citation>
    <scope>NUCLEOTIDE SEQUENCE [LARGE SCALE GENOMIC DNA]</scope>
    <source>
        <strain evidence="6">ATCC 35199</strain>
    </source>
</reference>
<evidence type="ECO:0000256" key="3">
    <source>
        <dbReference type="ARBA" id="ARBA00022679"/>
    </source>
</evidence>
<dbReference type="SMART" id="SM00967">
    <property type="entry name" value="SpoU_sub_bind"/>
    <property type="match status" value="1"/>
</dbReference>
<dbReference type="InterPro" id="IPR013123">
    <property type="entry name" value="SpoU_subst-bd"/>
</dbReference>
<dbReference type="Gene3D" id="3.30.1330.30">
    <property type="match status" value="1"/>
</dbReference>
<dbReference type="PANTHER" id="PTHR43191">
    <property type="entry name" value="RRNA METHYLTRANSFERASE 3"/>
    <property type="match status" value="1"/>
</dbReference>
<evidence type="ECO:0000256" key="2">
    <source>
        <dbReference type="ARBA" id="ARBA00022603"/>
    </source>
</evidence>
<keyword evidence="2 5" id="KW-0489">Methyltransferase</keyword>
<evidence type="ECO:0000256" key="1">
    <source>
        <dbReference type="ARBA" id="ARBA00007228"/>
    </source>
</evidence>
<dbReference type="InterPro" id="IPR053888">
    <property type="entry name" value="MRM3-like_sub_bind"/>
</dbReference>
<dbReference type="CDD" id="cd18095">
    <property type="entry name" value="SpoU-like_rRNA-MTase"/>
    <property type="match status" value="1"/>
</dbReference>
<dbReference type="Pfam" id="PF22435">
    <property type="entry name" value="MRM3-like_sub_bind"/>
    <property type="match status" value="1"/>
</dbReference>
<gene>
    <name evidence="5" type="ORF">SAMN02745120_1960</name>
</gene>
<dbReference type="AlphaFoldDB" id="A0A1T5C354"/>
<dbReference type="Pfam" id="PF00588">
    <property type="entry name" value="SpoU_methylase"/>
    <property type="match status" value="1"/>
</dbReference>
<comment type="similarity">
    <text evidence="1">Belongs to the class IV-like SAM-binding methyltransferase superfamily. RNA methyltransferase TrmH family.</text>
</comment>
<keyword evidence="6" id="KW-1185">Reference proteome</keyword>
<dbReference type="Proteomes" id="UP000243406">
    <property type="component" value="Unassembled WGS sequence"/>
</dbReference>
<feature type="domain" description="RNA 2-O ribose methyltransferase substrate binding" evidence="4">
    <location>
        <begin position="31"/>
        <end position="104"/>
    </location>
</feature>
<evidence type="ECO:0000259" key="4">
    <source>
        <dbReference type="SMART" id="SM00967"/>
    </source>
</evidence>
<dbReference type="SUPFAM" id="SSF75217">
    <property type="entry name" value="alpha/beta knot"/>
    <property type="match status" value="1"/>
</dbReference>
<dbReference type="EMBL" id="FUYN01000004">
    <property type="protein sequence ID" value="SKB53540.1"/>
    <property type="molecule type" value="Genomic_DNA"/>
</dbReference>
<proteinExistence type="inferred from homology"/>
<sequence length="261" mass="29042">MKSIESFDNPKYKLAISLMQSKYRKKNQMFLAEGLRNVELAVDNPKTINLIFIQEDRINEPRYSNIIKNMVDKSFVVPSKLMETISDTVTSQGIVAICNFESFMIDDIDFNNDVLILDKIQDPGNLGTILRTADAAGISTVICTKGTTDIYSPKVVRSAMGSLMHLKILFIDDYESLNILKKNGYKIISSSLENALDYNVLSTIQSKIAIVLGNEANGIDNKLLNLSDLKVKIPLYGAAESLNVGIAGGILMYKLKERTLF</sequence>
<dbReference type="InterPro" id="IPR029026">
    <property type="entry name" value="tRNA_m1G_MTases_N"/>
</dbReference>
<dbReference type="Gene3D" id="3.40.1280.10">
    <property type="match status" value="1"/>
</dbReference>
<dbReference type="GO" id="GO:0003723">
    <property type="term" value="F:RNA binding"/>
    <property type="evidence" value="ECO:0007669"/>
    <property type="project" value="InterPro"/>
</dbReference>
<dbReference type="InterPro" id="IPR051259">
    <property type="entry name" value="rRNA_Methyltransferase"/>
</dbReference>
<dbReference type="GO" id="GO:0032259">
    <property type="term" value="P:methylation"/>
    <property type="evidence" value="ECO:0007669"/>
    <property type="project" value="UniProtKB-KW"/>
</dbReference>
<dbReference type="InterPro" id="IPR001537">
    <property type="entry name" value="SpoU_MeTrfase"/>
</dbReference>
<dbReference type="OrthoDB" id="9785673at2"/>
<name>A0A1T5C354_9FIRM</name>
<dbReference type="RefSeq" id="WP_079589778.1">
    <property type="nucleotide sequence ID" value="NZ_DAMBHZ010000002.1"/>
</dbReference>
<dbReference type="InterPro" id="IPR029028">
    <property type="entry name" value="Alpha/beta_knot_MTases"/>
</dbReference>
<keyword evidence="3 5" id="KW-0808">Transferase</keyword>
<dbReference type="InterPro" id="IPR029064">
    <property type="entry name" value="Ribosomal_eL30-like_sf"/>
</dbReference>